<accession>A0AC61QLI6</accession>
<name>A0AC61QLI6_9BACT</name>
<keyword evidence="2" id="KW-1185">Reference proteome</keyword>
<evidence type="ECO:0000313" key="2">
    <source>
        <dbReference type="Proteomes" id="UP000308886"/>
    </source>
</evidence>
<protein>
    <submittedName>
        <fullName evidence="1">SPOR domain-containing protein</fullName>
    </submittedName>
</protein>
<sequence>MKKSITICAAVCAGLVLASCGSSKESAYRKAYEKAQAQENTTVIEQQTTEQVVAPVVERPVTDNRTMDNNDNVAVRSEKVQLVSGAGIKGFGVVVGSFGLKANAENLQSRIPGSQIVFNPSNNMYRVVATTSDSKAEAVQSRNNLRSQYPDAWLLYSK</sequence>
<gene>
    <name evidence="1" type="ORF">E5358_14655</name>
</gene>
<dbReference type="EMBL" id="SRZC01000039">
    <property type="protein sequence ID" value="TGX79636.1"/>
    <property type="molecule type" value="Genomic_DNA"/>
</dbReference>
<proteinExistence type="predicted"/>
<organism evidence="1 2">
    <name type="scientific">Palleniella muris</name>
    <dbReference type="NCBI Taxonomy" id="3038145"/>
    <lineage>
        <taxon>Bacteria</taxon>
        <taxon>Pseudomonadati</taxon>
        <taxon>Bacteroidota</taxon>
        <taxon>Bacteroidia</taxon>
        <taxon>Bacteroidales</taxon>
        <taxon>Prevotellaceae</taxon>
        <taxon>Palleniella</taxon>
    </lineage>
</organism>
<reference evidence="1" key="1">
    <citation type="submission" date="2019-04" db="EMBL/GenBank/DDBJ databases">
        <title>Microbes associate with the intestines of laboratory mice.</title>
        <authorList>
            <person name="Navarre W."/>
            <person name="Wong E."/>
            <person name="Huang K."/>
            <person name="Tropini C."/>
            <person name="Ng K."/>
            <person name="Yu B."/>
        </authorList>
    </citation>
    <scope>NUCLEOTIDE SEQUENCE</scope>
    <source>
        <strain evidence="1">NM73_A23</strain>
    </source>
</reference>
<evidence type="ECO:0000313" key="1">
    <source>
        <dbReference type="EMBL" id="TGX79636.1"/>
    </source>
</evidence>
<dbReference type="Proteomes" id="UP000308886">
    <property type="component" value="Unassembled WGS sequence"/>
</dbReference>
<comment type="caution">
    <text evidence="1">The sequence shown here is derived from an EMBL/GenBank/DDBJ whole genome shotgun (WGS) entry which is preliminary data.</text>
</comment>